<dbReference type="InterPro" id="IPR011990">
    <property type="entry name" value="TPR-like_helical_dom_sf"/>
</dbReference>
<proteinExistence type="predicted"/>
<dbReference type="EMBL" id="CP059572">
    <property type="protein sequence ID" value="QXJ23769.1"/>
    <property type="molecule type" value="Genomic_DNA"/>
</dbReference>
<gene>
    <name evidence="1" type="ORF">AGRA3207_004970</name>
</gene>
<dbReference type="Gene3D" id="1.25.40.10">
    <property type="entry name" value="Tetratricopeptide repeat domain"/>
    <property type="match status" value="1"/>
</dbReference>
<dbReference type="Proteomes" id="UP001049518">
    <property type="component" value="Chromosome"/>
</dbReference>
<protein>
    <recommendedName>
        <fullName evidence="3">Regulatory protein</fullName>
    </recommendedName>
</protein>
<evidence type="ECO:0000313" key="1">
    <source>
        <dbReference type="EMBL" id="QXJ23769.1"/>
    </source>
</evidence>
<organism evidence="1 2">
    <name type="scientific">Actinomadura graeca</name>
    <dbReference type="NCBI Taxonomy" id="2750812"/>
    <lineage>
        <taxon>Bacteria</taxon>
        <taxon>Bacillati</taxon>
        <taxon>Actinomycetota</taxon>
        <taxon>Actinomycetes</taxon>
        <taxon>Streptosporangiales</taxon>
        <taxon>Thermomonosporaceae</taxon>
        <taxon>Actinomadura</taxon>
    </lineage>
</organism>
<accession>A0ABX8R0H8</accession>
<dbReference type="RefSeq" id="WP_231329440.1">
    <property type="nucleotide sequence ID" value="NZ_CP059572.1"/>
</dbReference>
<evidence type="ECO:0008006" key="3">
    <source>
        <dbReference type="Google" id="ProtNLM"/>
    </source>
</evidence>
<evidence type="ECO:0000313" key="2">
    <source>
        <dbReference type="Proteomes" id="UP001049518"/>
    </source>
</evidence>
<dbReference type="SUPFAM" id="SSF48452">
    <property type="entry name" value="TPR-like"/>
    <property type="match status" value="1"/>
</dbReference>
<keyword evidence="2" id="KW-1185">Reference proteome</keyword>
<name>A0ABX8R0H8_9ACTN</name>
<reference evidence="1" key="1">
    <citation type="submission" date="2020-07" db="EMBL/GenBank/DDBJ databases">
        <authorList>
            <person name="Tarantini F.S."/>
            <person name="Hong K.W."/>
            <person name="Chan K.G."/>
        </authorList>
    </citation>
    <scope>NUCLEOTIDE SEQUENCE</scope>
    <source>
        <strain evidence="1">32-07</strain>
    </source>
</reference>
<sequence>MSGMSPAPSNDRLRALLAEAEWTGGRLAQAVNAVGAEAGLGLRYGRASVTQWMSGTRPRDPGPALIAEALSRRLGRSLGIVDTGFEGAEDAYWSMDLPAQLTELAAAAGTDRQAARRVCVYRLADCRVPGWQEIRDGRIHRGGPSPESGGPEMELAHTMVRLFSEVDRSHGGGVLRAPASAFLSHVGGPWCRTPPGDSRRAEFLGVCSRLAHVCGFMSFDDQAHGPAQRFYRASLRTAAEAGHREEYAWALRAMSVQAHDLGHFRQALELIETAASPRLTVLTRASLAGQAAVALASTGSRRRALAELLRAEELLGRAPETPARPVGSYHPAELSFQRALVHSHLNDRRAALTALRESLARWPPAERRSRAITLARIAEFELEQGLLEEAVATAHRFLDDYSYIRSARIRRFLAGLRARLRPYGNSRAAGALLHRAVRVADASTAFSAP</sequence>